<dbReference type="InterPro" id="IPR036291">
    <property type="entry name" value="NAD(P)-bd_dom_sf"/>
</dbReference>
<organism evidence="6 7">
    <name type="scientific">Marinobacterium aestuariivivens</name>
    <dbReference type="NCBI Taxonomy" id="1698799"/>
    <lineage>
        <taxon>Bacteria</taxon>
        <taxon>Pseudomonadati</taxon>
        <taxon>Pseudomonadota</taxon>
        <taxon>Gammaproteobacteria</taxon>
        <taxon>Oceanospirillales</taxon>
        <taxon>Oceanospirillaceae</taxon>
        <taxon>Marinobacterium</taxon>
    </lineage>
</organism>
<evidence type="ECO:0000313" key="7">
    <source>
        <dbReference type="Proteomes" id="UP001596422"/>
    </source>
</evidence>
<evidence type="ECO:0000256" key="4">
    <source>
        <dbReference type="RuleBase" id="RU004417"/>
    </source>
</evidence>
<dbReference type="EMBL" id="JBHSWE010000001">
    <property type="protein sequence ID" value="MFC6671714.1"/>
    <property type="molecule type" value="Genomic_DNA"/>
</dbReference>
<dbReference type="InterPro" id="IPR006096">
    <property type="entry name" value="Glu/Leu/Phe/Val/Trp_DH_C"/>
</dbReference>
<evidence type="ECO:0000259" key="5">
    <source>
        <dbReference type="SMART" id="SM00839"/>
    </source>
</evidence>
<sequence length="258" mass="27276">MRSFGRFVETLGGRYITAMDSGTRVADMDAIATETRWVSCTSDAGDPSPYTARGVFEGICAAVRHRLGRDQLSGVRVALQGLGHVGFAVARHLHDAGARLIVCDLDPQRVTAAIQAFGARTVAPEEIYAAPADVFCPCGLGAVLNDVSIAQLQCAIVAGSANNQLAEPRHGEQLRNRGILYAPDYLINAGGLIFVALHHARAPARAIDNKVRGIGDQLKALFEQADRERRPTSEVADSRAESIIASAAADAGAHHSAA</sequence>
<dbReference type="SMART" id="SM00839">
    <property type="entry name" value="ELFV_dehydrog"/>
    <property type="match status" value="1"/>
</dbReference>
<feature type="domain" description="Glutamate/phenylalanine/leucine/valine/L-tryptophan dehydrogenase C-terminal" evidence="5">
    <location>
        <begin position="45"/>
        <end position="252"/>
    </location>
</feature>
<dbReference type="PRINTS" id="PR00082">
    <property type="entry name" value="GLFDHDRGNASE"/>
</dbReference>
<dbReference type="SUPFAM" id="SSF53223">
    <property type="entry name" value="Aminoacid dehydrogenase-like, N-terminal domain"/>
    <property type="match status" value="1"/>
</dbReference>
<keyword evidence="3 4" id="KW-0560">Oxidoreductase</keyword>
<dbReference type="RefSeq" id="WP_379910210.1">
    <property type="nucleotide sequence ID" value="NZ_JBHSWE010000001.1"/>
</dbReference>
<comment type="caution">
    <text evidence="6">The sequence shown here is derived from an EMBL/GenBank/DDBJ whole genome shotgun (WGS) entry which is preliminary data.</text>
</comment>
<dbReference type="Pfam" id="PF00208">
    <property type="entry name" value="ELFV_dehydrog"/>
    <property type="match status" value="1"/>
</dbReference>
<evidence type="ECO:0000256" key="2">
    <source>
        <dbReference type="ARBA" id="ARBA00006382"/>
    </source>
</evidence>
<accession>A0ABW2A325</accession>
<evidence type="ECO:0000256" key="1">
    <source>
        <dbReference type="ARBA" id="ARBA00003868"/>
    </source>
</evidence>
<dbReference type="PANTHER" id="PTHR42722:SF1">
    <property type="entry name" value="VALINE DEHYDROGENASE"/>
    <property type="match status" value="1"/>
</dbReference>
<dbReference type="CDD" id="cd01075">
    <property type="entry name" value="NAD_bind_Leu_Phe_Val_DH"/>
    <property type="match status" value="1"/>
</dbReference>
<dbReference type="InterPro" id="IPR046346">
    <property type="entry name" value="Aminoacid_DH-like_N_sf"/>
</dbReference>
<dbReference type="InterPro" id="IPR016211">
    <property type="entry name" value="Glu/Phe/Leu/Val/Trp_DH_bac/arc"/>
</dbReference>
<comment type="function">
    <text evidence="1">Catalyzes the reversible oxidative deamination of glutamate to alpha-ketoglutarate and ammonia.</text>
</comment>
<proteinExistence type="inferred from homology"/>
<keyword evidence="7" id="KW-1185">Reference proteome</keyword>
<dbReference type="SUPFAM" id="SSF51735">
    <property type="entry name" value="NAD(P)-binding Rossmann-fold domains"/>
    <property type="match status" value="1"/>
</dbReference>
<evidence type="ECO:0000313" key="6">
    <source>
        <dbReference type="EMBL" id="MFC6671714.1"/>
    </source>
</evidence>
<dbReference type="InterPro" id="IPR006095">
    <property type="entry name" value="Glu/Leu/Phe/Val/Trp_DH"/>
</dbReference>
<dbReference type="Gene3D" id="3.40.50.10860">
    <property type="entry name" value="Leucine Dehydrogenase, chain A, domain 1"/>
    <property type="match status" value="1"/>
</dbReference>
<dbReference type="PANTHER" id="PTHR42722">
    <property type="entry name" value="LEUCINE DEHYDROGENASE"/>
    <property type="match status" value="1"/>
</dbReference>
<dbReference type="Proteomes" id="UP001596422">
    <property type="component" value="Unassembled WGS sequence"/>
</dbReference>
<gene>
    <name evidence="6" type="ORF">ACFQDL_17820</name>
</gene>
<reference evidence="7" key="1">
    <citation type="journal article" date="2019" name="Int. J. Syst. Evol. Microbiol.">
        <title>The Global Catalogue of Microorganisms (GCM) 10K type strain sequencing project: providing services to taxonomists for standard genome sequencing and annotation.</title>
        <authorList>
            <consortium name="The Broad Institute Genomics Platform"/>
            <consortium name="The Broad Institute Genome Sequencing Center for Infectious Disease"/>
            <person name="Wu L."/>
            <person name="Ma J."/>
        </authorList>
    </citation>
    <scope>NUCLEOTIDE SEQUENCE [LARGE SCALE GENOMIC DNA]</scope>
    <source>
        <strain evidence="7">NBRC 111756</strain>
    </source>
</reference>
<name>A0ABW2A325_9GAMM</name>
<evidence type="ECO:0000256" key="3">
    <source>
        <dbReference type="ARBA" id="ARBA00023002"/>
    </source>
</evidence>
<protein>
    <submittedName>
        <fullName evidence="6">Glu/Leu/Phe/Val dehydrogenase family protein</fullName>
    </submittedName>
</protein>
<dbReference type="Gene3D" id="3.40.50.720">
    <property type="entry name" value="NAD(P)-binding Rossmann-like Domain"/>
    <property type="match status" value="1"/>
</dbReference>
<comment type="similarity">
    <text evidence="2 4">Belongs to the Glu/Leu/Phe/Val dehydrogenases family.</text>
</comment>